<dbReference type="eggNOG" id="COG0664">
    <property type="taxonomic scope" value="Bacteria"/>
</dbReference>
<dbReference type="AlphaFoldDB" id="K9UDE9"/>
<evidence type="ECO:0000313" key="2">
    <source>
        <dbReference type="EMBL" id="AFY92234.1"/>
    </source>
</evidence>
<dbReference type="OrthoDB" id="581549at2"/>
<dbReference type="InterPro" id="IPR036388">
    <property type="entry name" value="WH-like_DNA-bd_sf"/>
</dbReference>
<dbReference type="Gene3D" id="1.10.10.10">
    <property type="entry name" value="Winged helix-like DNA-binding domain superfamily/Winged helix DNA-binding domain"/>
    <property type="match status" value="1"/>
</dbReference>
<dbReference type="GO" id="GO:0006355">
    <property type="term" value="P:regulation of DNA-templated transcription"/>
    <property type="evidence" value="ECO:0007669"/>
    <property type="project" value="InterPro"/>
</dbReference>
<organism evidence="2 3">
    <name type="scientific">Chamaesiphon minutus (strain ATCC 27169 / PCC 6605)</name>
    <dbReference type="NCBI Taxonomy" id="1173020"/>
    <lineage>
        <taxon>Bacteria</taxon>
        <taxon>Bacillati</taxon>
        <taxon>Cyanobacteriota</taxon>
        <taxon>Cyanophyceae</taxon>
        <taxon>Gomontiellales</taxon>
        <taxon>Chamaesiphonaceae</taxon>
        <taxon>Chamaesiphon</taxon>
    </lineage>
</organism>
<dbReference type="Proteomes" id="UP000010366">
    <property type="component" value="Chromosome"/>
</dbReference>
<keyword evidence="3" id="KW-1185">Reference proteome</keyword>
<dbReference type="InterPro" id="IPR012318">
    <property type="entry name" value="HTH_CRP"/>
</dbReference>
<feature type="domain" description="HTH crp-type" evidence="1">
    <location>
        <begin position="33"/>
        <end position="108"/>
    </location>
</feature>
<evidence type="ECO:0000313" key="3">
    <source>
        <dbReference type="Proteomes" id="UP000010366"/>
    </source>
</evidence>
<dbReference type="STRING" id="1173020.Cha6605_0993"/>
<dbReference type="PROSITE" id="PS51063">
    <property type="entry name" value="HTH_CRP_2"/>
    <property type="match status" value="1"/>
</dbReference>
<sequence length="159" mass="17785">MTVSPLLAENCPDLVLLAHIHQLQELLIIRSCKRIEEMLLKLLTWLGQRFGEAGEAGIIFKTFLTHQDLAETLNTTRVTITRSMRRLESQGTIRHLDNRRLFIVLGSSPVENRSVYSSSDPAPQKLVENLATFTSHSSIIPIVGVAAPRSNRPLSISCR</sequence>
<reference evidence="2 3" key="1">
    <citation type="submission" date="2012-05" db="EMBL/GenBank/DDBJ databases">
        <title>Finished chromosome of genome of Chamaesiphon sp. PCC 6605.</title>
        <authorList>
            <consortium name="US DOE Joint Genome Institute"/>
            <person name="Gugger M."/>
            <person name="Coursin T."/>
            <person name="Rippka R."/>
            <person name="Tandeau De Marsac N."/>
            <person name="Huntemann M."/>
            <person name="Wei C.-L."/>
            <person name="Han J."/>
            <person name="Detter J.C."/>
            <person name="Han C."/>
            <person name="Tapia R."/>
            <person name="Chen A."/>
            <person name="Kyrpides N."/>
            <person name="Mavromatis K."/>
            <person name="Markowitz V."/>
            <person name="Szeto E."/>
            <person name="Ivanova N."/>
            <person name="Pagani I."/>
            <person name="Pati A."/>
            <person name="Goodwin L."/>
            <person name="Nordberg H.P."/>
            <person name="Cantor M.N."/>
            <person name="Hua S.X."/>
            <person name="Woyke T."/>
            <person name="Kerfeld C.A."/>
        </authorList>
    </citation>
    <scope>NUCLEOTIDE SEQUENCE [LARGE SCALE GENOMIC DNA]</scope>
    <source>
        <strain evidence="3">ATCC 27169 / PCC 6605</strain>
    </source>
</reference>
<proteinExistence type="predicted"/>
<dbReference type="HOGENOM" id="CLU_1657688_0_0_3"/>
<gene>
    <name evidence="2" type="ORF">Cha6605_0993</name>
</gene>
<evidence type="ECO:0000259" key="1">
    <source>
        <dbReference type="PROSITE" id="PS51063"/>
    </source>
</evidence>
<dbReference type="KEGG" id="cmp:Cha6605_0993"/>
<dbReference type="Pfam" id="PF13545">
    <property type="entry name" value="HTH_Crp_2"/>
    <property type="match status" value="1"/>
</dbReference>
<dbReference type="SMART" id="SM00419">
    <property type="entry name" value="HTH_CRP"/>
    <property type="match status" value="1"/>
</dbReference>
<protein>
    <submittedName>
        <fullName evidence="2">Bacterial regulatory protein, crp family</fullName>
    </submittedName>
</protein>
<dbReference type="GO" id="GO:0003677">
    <property type="term" value="F:DNA binding"/>
    <property type="evidence" value="ECO:0007669"/>
    <property type="project" value="InterPro"/>
</dbReference>
<accession>K9UDE9</accession>
<dbReference type="EMBL" id="CP003600">
    <property type="protein sequence ID" value="AFY92234.1"/>
    <property type="molecule type" value="Genomic_DNA"/>
</dbReference>
<dbReference type="SUPFAM" id="SSF46785">
    <property type="entry name" value="Winged helix' DNA-binding domain"/>
    <property type="match status" value="1"/>
</dbReference>
<dbReference type="RefSeq" id="WP_015158424.1">
    <property type="nucleotide sequence ID" value="NC_019697.1"/>
</dbReference>
<name>K9UDE9_CHAP6</name>
<dbReference type="InterPro" id="IPR036390">
    <property type="entry name" value="WH_DNA-bd_sf"/>
</dbReference>